<organism evidence="1 2">
    <name type="scientific">Paramuricea clavata</name>
    <name type="common">Red gorgonian</name>
    <name type="synonym">Violescent sea-whip</name>
    <dbReference type="NCBI Taxonomy" id="317549"/>
    <lineage>
        <taxon>Eukaryota</taxon>
        <taxon>Metazoa</taxon>
        <taxon>Cnidaria</taxon>
        <taxon>Anthozoa</taxon>
        <taxon>Octocorallia</taxon>
        <taxon>Malacalcyonacea</taxon>
        <taxon>Plexauridae</taxon>
        <taxon>Paramuricea</taxon>
    </lineage>
</organism>
<keyword evidence="2" id="KW-1185">Reference proteome</keyword>
<evidence type="ECO:0000313" key="1">
    <source>
        <dbReference type="EMBL" id="CAB4029258.1"/>
    </source>
</evidence>
<comment type="caution">
    <text evidence="1">The sequence shown here is derived from an EMBL/GenBank/DDBJ whole genome shotgun (WGS) entry which is preliminary data.</text>
</comment>
<gene>
    <name evidence="1" type="ORF">PACLA_8A037270</name>
</gene>
<name>A0A7D9LB74_PARCT</name>
<accession>A0A7D9LB74</accession>
<reference evidence="1" key="1">
    <citation type="submission" date="2020-04" db="EMBL/GenBank/DDBJ databases">
        <authorList>
            <person name="Alioto T."/>
            <person name="Alioto T."/>
            <person name="Gomez Garrido J."/>
        </authorList>
    </citation>
    <scope>NUCLEOTIDE SEQUENCE</scope>
    <source>
        <strain evidence="1">A484AB</strain>
    </source>
</reference>
<protein>
    <submittedName>
        <fullName evidence="1">Uncharacterized protein</fullName>
    </submittedName>
</protein>
<feature type="non-terminal residue" evidence="1">
    <location>
        <position position="1"/>
    </location>
</feature>
<dbReference type="AlphaFoldDB" id="A0A7D9LB74"/>
<feature type="non-terminal residue" evidence="1">
    <location>
        <position position="224"/>
    </location>
</feature>
<dbReference type="Proteomes" id="UP001152795">
    <property type="component" value="Unassembled WGS sequence"/>
</dbReference>
<dbReference type="EMBL" id="CACRXK020016045">
    <property type="protein sequence ID" value="CAB4029258.1"/>
    <property type="molecule type" value="Genomic_DNA"/>
</dbReference>
<evidence type="ECO:0000313" key="2">
    <source>
        <dbReference type="Proteomes" id="UP001152795"/>
    </source>
</evidence>
<sequence length="224" mass="25563">TKDFLICHLIGGRTKNNQLRVLVTCRACAQKITEKKRKEIFEKYKTPSNCNRCCIGIYLSFKRRDFLRSLLSPELKSACNRSNKPGSLLFGDDLTKTINASKLQGKILARNCHFPAYFDMKADRLNHDLECIKAWTKDWLVTINPAHIINPRADGAKRLNSVTRKKIVFLGFEINSITMKITLTREKIAKISARITEILALSKTIREVAQIIGYLVSSFPAVRY</sequence>
<proteinExistence type="predicted"/>